<dbReference type="SUPFAM" id="SSF52540">
    <property type="entry name" value="P-loop containing nucleoside triphosphate hydrolases"/>
    <property type="match status" value="1"/>
</dbReference>
<evidence type="ECO:0008006" key="2">
    <source>
        <dbReference type="Google" id="ProtNLM"/>
    </source>
</evidence>
<dbReference type="PANTHER" id="PTHR33477:SF3">
    <property type="entry name" value="P-LOOP NTPASE DOMAIN-CONTAINING PROTEIN LPA1 HOMOLOG 1"/>
    <property type="match status" value="1"/>
</dbReference>
<proteinExistence type="predicted"/>
<dbReference type="PANTHER" id="PTHR33477">
    <property type="entry name" value="P-LOOP NTPASE DOMAIN-CONTAINING PROTEIN LPA1 HOMOLOG 1"/>
    <property type="match status" value="1"/>
</dbReference>
<dbReference type="EMBL" id="CADCTB010000108">
    <property type="protein sequence ID" value="CAA9241808.1"/>
    <property type="molecule type" value="Genomic_DNA"/>
</dbReference>
<dbReference type="AlphaFoldDB" id="A0A6J4I4P3"/>
<protein>
    <recommendedName>
        <fullName evidence="2">2-phosphoglycerate kinase</fullName>
    </recommendedName>
</protein>
<dbReference type="InterPro" id="IPR027417">
    <property type="entry name" value="P-loop_NTPase"/>
</dbReference>
<accession>A0A6J4I4P3</accession>
<gene>
    <name evidence="1" type="ORF">AVDCRST_MAG10-1639</name>
</gene>
<reference evidence="1" key="1">
    <citation type="submission" date="2020-02" db="EMBL/GenBank/DDBJ databases">
        <authorList>
            <person name="Meier V. D."/>
        </authorList>
    </citation>
    <scope>NUCLEOTIDE SEQUENCE</scope>
    <source>
        <strain evidence="1">AVDCRST_MAG10</strain>
    </source>
</reference>
<dbReference type="Gene3D" id="3.40.50.300">
    <property type="entry name" value="P-loop containing nucleotide triphosphate hydrolases"/>
    <property type="match status" value="1"/>
</dbReference>
<evidence type="ECO:0000313" key="1">
    <source>
        <dbReference type="EMBL" id="CAA9241808.1"/>
    </source>
</evidence>
<sequence>MRSVTNRHVVVSDNEYELPYSKGLMASTIMATGLAPARAFHVAEVIEERLEESGASAVTREQLNALALEVLHREVGDRYAESFAKWQMVQRLDIPLVILLGGATGVGKSTIATMLASRLGITRVIPTDAVREVMRSMFTAELFPTLHTSSFDAARLVRNPLPRNADPVVIGFREQTSAVSVGIDALIQRAIDEGTDLILEGAHLVPGFLDYDRFKGKAVVVPLVVIVDDADVHRSHFLQRAREARNRPAERYIELFDNIRKMQKYVRSLAMQHGVPIVPSYNLDATLSLIIDLVVGQAFEAVPGEDGR</sequence>
<name>A0A6J4I4P3_9ACTN</name>
<organism evidence="1">
    <name type="scientific">uncultured Acidimicrobiales bacterium</name>
    <dbReference type="NCBI Taxonomy" id="310071"/>
    <lineage>
        <taxon>Bacteria</taxon>
        <taxon>Bacillati</taxon>
        <taxon>Actinomycetota</taxon>
        <taxon>Acidimicrobiia</taxon>
        <taxon>Acidimicrobiales</taxon>
        <taxon>environmental samples</taxon>
    </lineage>
</organism>